<dbReference type="PROSITE" id="PS50011">
    <property type="entry name" value="PROTEIN_KINASE_DOM"/>
    <property type="match status" value="1"/>
</dbReference>
<keyword evidence="3 4" id="KW-0067">ATP-binding</keyword>
<dbReference type="Pfam" id="PF07714">
    <property type="entry name" value="PK_Tyr_Ser-Thr"/>
    <property type="match status" value="1"/>
</dbReference>
<dbReference type="InterPro" id="IPR000719">
    <property type="entry name" value="Prot_kinase_dom"/>
</dbReference>
<keyword evidence="8" id="KW-0418">Kinase</keyword>
<evidence type="ECO:0000256" key="3">
    <source>
        <dbReference type="ARBA" id="ARBA00022840"/>
    </source>
</evidence>
<proteinExistence type="inferred from homology"/>
<feature type="binding site" evidence="4">
    <location>
        <position position="128"/>
    </location>
    <ligand>
        <name>ATP</name>
        <dbReference type="ChEBI" id="CHEBI:30616"/>
    </ligand>
</feature>
<accession>A0AAD7MK35</accession>
<evidence type="ECO:0000313" key="8">
    <source>
        <dbReference type="EMBL" id="KAJ7721253.1"/>
    </source>
</evidence>
<dbReference type="InterPro" id="IPR001245">
    <property type="entry name" value="Ser-Thr/Tyr_kinase_cat_dom"/>
</dbReference>
<evidence type="ECO:0000256" key="1">
    <source>
        <dbReference type="ARBA" id="ARBA00022527"/>
    </source>
</evidence>
<dbReference type="SMART" id="SM00220">
    <property type="entry name" value="S_TKc"/>
    <property type="match status" value="1"/>
</dbReference>
<reference evidence="8" key="1">
    <citation type="submission" date="2023-03" db="EMBL/GenBank/DDBJ databases">
        <title>Massive genome expansion in bonnet fungi (Mycena s.s.) driven by repeated elements and novel gene families across ecological guilds.</title>
        <authorList>
            <consortium name="Lawrence Berkeley National Laboratory"/>
            <person name="Harder C.B."/>
            <person name="Miyauchi S."/>
            <person name="Viragh M."/>
            <person name="Kuo A."/>
            <person name="Thoen E."/>
            <person name="Andreopoulos B."/>
            <person name="Lu D."/>
            <person name="Skrede I."/>
            <person name="Drula E."/>
            <person name="Henrissat B."/>
            <person name="Morin E."/>
            <person name="Kohler A."/>
            <person name="Barry K."/>
            <person name="LaButti K."/>
            <person name="Morin E."/>
            <person name="Salamov A."/>
            <person name="Lipzen A."/>
            <person name="Mereny Z."/>
            <person name="Hegedus B."/>
            <person name="Baldrian P."/>
            <person name="Stursova M."/>
            <person name="Weitz H."/>
            <person name="Taylor A."/>
            <person name="Grigoriev I.V."/>
            <person name="Nagy L.G."/>
            <person name="Martin F."/>
            <person name="Kauserud H."/>
        </authorList>
    </citation>
    <scope>NUCLEOTIDE SEQUENCE</scope>
    <source>
        <strain evidence="8">CBHHK188m</strain>
    </source>
</reference>
<dbReference type="GO" id="GO:0005524">
    <property type="term" value="F:ATP binding"/>
    <property type="evidence" value="ECO:0007669"/>
    <property type="project" value="UniProtKB-UniRule"/>
</dbReference>
<comment type="caution">
    <text evidence="8">The sequence shown here is derived from an EMBL/GenBank/DDBJ whole genome shotgun (WGS) entry which is preliminary data.</text>
</comment>
<sequence>ISSLLNIQTMLVESKKAEARDAEALHTSLSALEKNNANLLRTLEINQNNTIAMMVSIQKQLNNQNVDRAEQKFYTHTLEYLTSRSGKPVKVEDWMIASFEVDYDEEIGAGGFGTVYRGTWNRTEVAIKVLQNEAGIKPSPAIWSTLRHPNIVQFLGANTLDDKPFIVMPYVPYNAREFLRTRSTFDPLYVLRDISLGLEYLHSRKICHGDLKAINVLVEKSGRALLCDFGLARLRADAASRTITDLHAPQIQGSRNWMAPELLNGSRYRLPSDVYAFSMTLCELYTEEIPLFSVPYADLVDLVVRRGGRPERPELDEGRPIPDELWELTEHCWVADPHKRPTATQIHDAIKHMLSHLPQESLNEPAPVPEQTLN</sequence>
<evidence type="ECO:0000259" key="7">
    <source>
        <dbReference type="PROSITE" id="PS50011"/>
    </source>
</evidence>
<dbReference type="PROSITE" id="PS00108">
    <property type="entry name" value="PROTEIN_KINASE_ST"/>
    <property type="match status" value="1"/>
</dbReference>
<dbReference type="GO" id="GO:0004674">
    <property type="term" value="F:protein serine/threonine kinase activity"/>
    <property type="evidence" value="ECO:0007669"/>
    <property type="project" value="UniProtKB-KW"/>
</dbReference>
<dbReference type="PROSITE" id="PS00107">
    <property type="entry name" value="PROTEIN_KINASE_ATP"/>
    <property type="match status" value="1"/>
</dbReference>
<name>A0AAD7MK35_9AGAR</name>
<comment type="similarity">
    <text evidence="5">Belongs to the protein kinase superfamily.</text>
</comment>
<evidence type="ECO:0000256" key="4">
    <source>
        <dbReference type="PROSITE-ProRule" id="PRU10141"/>
    </source>
</evidence>
<feature type="coiled-coil region" evidence="6">
    <location>
        <begin position="22"/>
        <end position="49"/>
    </location>
</feature>
<dbReference type="InterPro" id="IPR008271">
    <property type="entry name" value="Ser/Thr_kinase_AS"/>
</dbReference>
<dbReference type="AlphaFoldDB" id="A0AAD7MK35"/>
<feature type="non-terminal residue" evidence="8">
    <location>
        <position position="1"/>
    </location>
</feature>
<keyword evidence="2 4" id="KW-0547">Nucleotide-binding</keyword>
<evidence type="ECO:0000313" key="9">
    <source>
        <dbReference type="Proteomes" id="UP001215280"/>
    </source>
</evidence>
<dbReference type="PANTHER" id="PTHR44329">
    <property type="entry name" value="SERINE/THREONINE-PROTEIN KINASE TNNI3K-RELATED"/>
    <property type="match status" value="1"/>
</dbReference>
<keyword evidence="6" id="KW-0175">Coiled coil</keyword>
<keyword evidence="8" id="KW-0808">Transferase</keyword>
<dbReference type="Gene3D" id="1.10.510.10">
    <property type="entry name" value="Transferase(Phosphotransferase) domain 1"/>
    <property type="match status" value="1"/>
</dbReference>
<keyword evidence="9" id="KW-1185">Reference proteome</keyword>
<dbReference type="Gene3D" id="3.30.200.20">
    <property type="entry name" value="Phosphorylase Kinase, domain 1"/>
    <property type="match status" value="1"/>
</dbReference>
<organism evidence="8 9">
    <name type="scientific">Mycena maculata</name>
    <dbReference type="NCBI Taxonomy" id="230809"/>
    <lineage>
        <taxon>Eukaryota</taxon>
        <taxon>Fungi</taxon>
        <taxon>Dikarya</taxon>
        <taxon>Basidiomycota</taxon>
        <taxon>Agaricomycotina</taxon>
        <taxon>Agaricomycetes</taxon>
        <taxon>Agaricomycetidae</taxon>
        <taxon>Agaricales</taxon>
        <taxon>Marasmiineae</taxon>
        <taxon>Mycenaceae</taxon>
        <taxon>Mycena</taxon>
    </lineage>
</organism>
<dbReference type="SUPFAM" id="SSF56112">
    <property type="entry name" value="Protein kinase-like (PK-like)"/>
    <property type="match status" value="1"/>
</dbReference>
<evidence type="ECO:0000256" key="2">
    <source>
        <dbReference type="ARBA" id="ARBA00022741"/>
    </source>
</evidence>
<evidence type="ECO:0000256" key="6">
    <source>
        <dbReference type="SAM" id="Coils"/>
    </source>
</evidence>
<evidence type="ECO:0000256" key="5">
    <source>
        <dbReference type="RuleBase" id="RU000304"/>
    </source>
</evidence>
<feature type="domain" description="Protein kinase" evidence="7">
    <location>
        <begin position="101"/>
        <end position="350"/>
    </location>
</feature>
<protein>
    <submittedName>
        <fullName evidence="8">Kinase-like domain-containing protein</fullName>
    </submittedName>
</protein>
<gene>
    <name evidence="8" type="ORF">DFH07DRAFT_760498</name>
</gene>
<dbReference type="InterPro" id="IPR051681">
    <property type="entry name" value="Ser/Thr_Kinases-Pseudokinases"/>
</dbReference>
<dbReference type="InterPro" id="IPR017441">
    <property type="entry name" value="Protein_kinase_ATP_BS"/>
</dbReference>
<keyword evidence="1 5" id="KW-0723">Serine/threonine-protein kinase</keyword>
<dbReference type="InterPro" id="IPR011009">
    <property type="entry name" value="Kinase-like_dom_sf"/>
</dbReference>
<dbReference type="Proteomes" id="UP001215280">
    <property type="component" value="Unassembled WGS sequence"/>
</dbReference>
<dbReference type="EMBL" id="JARJLG010000270">
    <property type="protein sequence ID" value="KAJ7721253.1"/>
    <property type="molecule type" value="Genomic_DNA"/>
</dbReference>